<keyword evidence="3 5" id="KW-1133">Transmembrane helix</keyword>
<feature type="transmembrane region" description="Helical" evidence="5">
    <location>
        <begin position="141"/>
        <end position="163"/>
    </location>
</feature>
<dbReference type="Proteomes" id="UP000261948">
    <property type="component" value="Unassembled WGS sequence"/>
</dbReference>
<feature type="transmembrane region" description="Helical" evidence="5">
    <location>
        <begin position="194"/>
        <end position="212"/>
    </location>
</feature>
<feature type="transmembrane region" description="Helical" evidence="5">
    <location>
        <begin position="55"/>
        <end position="73"/>
    </location>
</feature>
<evidence type="ECO:0000256" key="1">
    <source>
        <dbReference type="ARBA" id="ARBA00004141"/>
    </source>
</evidence>
<evidence type="ECO:0000256" key="3">
    <source>
        <dbReference type="ARBA" id="ARBA00022989"/>
    </source>
</evidence>
<dbReference type="EMBL" id="QURR01000003">
    <property type="protein sequence ID" value="RGE46343.1"/>
    <property type="molecule type" value="Genomic_DNA"/>
</dbReference>
<evidence type="ECO:0000313" key="8">
    <source>
        <dbReference type="Proteomes" id="UP000261948"/>
    </source>
</evidence>
<name>A0A373FQB8_COMTE</name>
<comment type="subcellular location">
    <subcellularLocation>
        <location evidence="1">Membrane</location>
        <topology evidence="1">Multi-pass membrane protein</topology>
    </subcellularLocation>
</comment>
<reference evidence="7 8" key="1">
    <citation type="submission" date="2018-08" db="EMBL/GenBank/DDBJ databases">
        <title>Comamonas testosteroni strain SWCO2.</title>
        <authorList>
            <person name="Jiang N."/>
            <person name="Zhang X.Z."/>
        </authorList>
    </citation>
    <scope>NUCLEOTIDE SEQUENCE [LARGE SCALE GENOMIC DNA]</scope>
    <source>
        <strain evidence="7 8">SWCO2</strain>
    </source>
</reference>
<dbReference type="Pfam" id="PF04932">
    <property type="entry name" value="Wzy_C"/>
    <property type="match status" value="1"/>
</dbReference>
<dbReference type="PANTHER" id="PTHR37422:SF13">
    <property type="entry name" value="LIPOPOLYSACCHARIDE BIOSYNTHESIS PROTEIN PA4999-RELATED"/>
    <property type="match status" value="1"/>
</dbReference>
<dbReference type="GO" id="GO:0016874">
    <property type="term" value="F:ligase activity"/>
    <property type="evidence" value="ECO:0007669"/>
    <property type="project" value="UniProtKB-KW"/>
</dbReference>
<proteinExistence type="predicted"/>
<accession>A0A373FQB8</accession>
<keyword evidence="8" id="KW-1185">Reference proteome</keyword>
<feature type="transmembrane region" description="Helical" evidence="5">
    <location>
        <begin position="108"/>
        <end position="129"/>
    </location>
</feature>
<feature type="transmembrane region" description="Helical" evidence="5">
    <location>
        <begin position="367"/>
        <end position="388"/>
    </location>
</feature>
<feature type="transmembrane region" description="Helical" evidence="5">
    <location>
        <begin position="219"/>
        <end position="237"/>
    </location>
</feature>
<feature type="transmembrane region" description="Helical" evidence="5">
    <location>
        <begin position="170"/>
        <end position="188"/>
    </location>
</feature>
<protein>
    <submittedName>
        <fullName evidence="7">O-antigen ligase domain-containing protein</fullName>
    </submittedName>
</protein>
<keyword evidence="4 5" id="KW-0472">Membrane</keyword>
<comment type="caution">
    <text evidence="7">The sequence shown here is derived from an EMBL/GenBank/DDBJ whole genome shotgun (WGS) entry which is preliminary data.</text>
</comment>
<dbReference type="InterPro" id="IPR007016">
    <property type="entry name" value="O-antigen_ligase-rel_domated"/>
</dbReference>
<evidence type="ECO:0000256" key="4">
    <source>
        <dbReference type="ARBA" id="ARBA00023136"/>
    </source>
</evidence>
<organism evidence="7 8">
    <name type="scientific">Comamonas testosteroni</name>
    <name type="common">Pseudomonas testosteroni</name>
    <dbReference type="NCBI Taxonomy" id="285"/>
    <lineage>
        <taxon>Bacteria</taxon>
        <taxon>Pseudomonadati</taxon>
        <taxon>Pseudomonadota</taxon>
        <taxon>Betaproteobacteria</taxon>
        <taxon>Burkholderiales</taxon>
        <taxon>Comamonadaceae</taxon>
        <taxon>Comamonas</taxon>
    </lineage>
</organism>
<feature type="domain" description="O-antigen ligase-related" evidence="6">
    <location>
        <begin position="177"/>
        <end position="333"/>
    </location>
</feature>
<evidence type="ECO:0000259" key="6">
    <source>
        <dbReference type="Pfam" id="PF04932"/>
    </source>
</evidence>
<dbReference type="InterPro" id="IPR051533">
    <property type="entry name" value="WaaL-like"/>
</dbReference>
<dbReference type="AlphaFoldDB" id="A0A373FQB8"/>
<dbReference type="PANTHER" id="PTHR37422">
    <property type="entry name" value="TEICHURONIC ACID BIOSYNTHESIS PROTEIN TUAE"/>
    <property type="match status" value="1"/>
</dbReference>
<gene>
    <name evidence="7" type="ORF">DZC30_03750</name>
</gene>
<keyword evidence="7" id="KW-0436">Ligase</keyword>
<evidence type="ECO:0000256" key="2">
    <source>
        <dbReference type="ARBA" id="ARBA00022692"/>
    </source>
</evidence>
<dbReference type="OrthoDB" id="8576060at2"/>
<evidence type="ECO:0000313" key="7">
    <source>
        <dbReference type="EMBL" id="RGE46343.1"/>
    </source>
</evidence>
<evidence type="ECO:0000256" key="5">
    <source>
        <dbReference type="SAM" id="Phobius"/>
    </source>
</evidence>
<feature type="transmembrane region" description="Helical" evidence="5">
    <location>
        <begin position="394"/>
        <end position="411"/>
    </location>
</feature>
<keyword evidence="2 5" id="KW-0812">Transmembrane</keyword>
<sequence length="421" mass="47174">MKTANIPFQLTSLVAFLIPALALWVRTGPSYGAALLLLGSLIFLPRWIKKRPAAGTWALALVLLCMTVLWWELTAQEGFHRWDKPIKWALGAFCLFYATAFPPRPAAFFLGLPIGCIGMCGLALWQVFIQGMGRATGFTSAIPWGDTALLLACFTSVYAAVFWRDKSWPWRILQVVAVAAGVCASLLSQARGGWISLVLIPPMLVLIAWQLRSRFLPQILVLLGCLMLAFLLVLSFVPRLQAHVVKAASEISQFYQNGKVNTSLGVRLEQYRLAFEFIPQKPLLGWSRKGFVQETERLVASGKYDPSILEFKDFIHNEVLDNWAKTGIPGVLAQLAMYGVPIFLFWPSTKRMKLMTSRQQWQQAISLRIMGCLMGLMYFGFGMSMPYFNHNSGTVFFIFCLICLWAALQGIEDRARDKVAA</sequence>
<feature type="transmembrane region" description="Helical" evidence="5">
    <location>
        <begin position="32"/>
        <end position="48"/>
    </location>
</feature>
<dbReference type="GO" id="GO:0016020">
    <property type="term" value="C:membrane"/>
    <property type="evidence" value="ECO:0007669"/>
    <property type="project" value="UniProtKB-SubCell"/>
</dbReference>